<dbReference type="OrthoDB" id="384721at2"/>
<dbReference type="Pfam" id="PF03009">
    <property type="entry name" value="GDPD"/>
    <property type="match status" value="1"/>
</dbReference>
<comment type="caution">
    <text evidence="2">The sequence shown here is derived from an EMBL/GenBank/DDBJ whole genome shotgun (WGS) entry which is preliminary data.</text>
</comment>
<organism evidence="2 3">
    <name type="scientific">Clostridium sartagoforme</name>
    <dbReference type="NCBI Taxonomy" id="84031"/>
    <lineage>
        <taxon>Bacteria</taxon>
        <taxon>Bacillati</taxon>
        <taxon>Bacillota</taxon>
        <taxon>Clostridia</taxon>
        <taxon>Eubacteriales</taxon>
        <taxon>Clostridiaceae</taxon>
        <taxon>Clostridium</taxon>
    </lineage>
</organism>
<gene>
    <name evidence="2" type="ORF">E5347_04355</name>
</gene>
<dbReference type="PANTHER" id="PTHR46211">
    <property type="entry name" value="GLYCEROPHOSPHORYL DIESTER PHOSPHODIESTERASE"/>
    <property type="match status" value="1"/>
</dbReference>
<dbReference type="GO" id="GO:0006629">
    <property type="term" value="P:lipid metabolic process"/>
    <property type="evidence" value="ECO:0007669"/>
    <property type="project" value="InterPro"/>
</dbReference>
<proteinExistence type="predicted"/>
<dbReference type="Proteomes" id="UP000306888">
    <property type="component" value="Unassembled WGS sequence"/>
</dbReference>
<keyword evidence="3" id="KW-1185">Reference proteome</keyword>
<dbReference type="RefSeq" id="WP_136005006.1">
    <property type="nucleotide sequence ID" value="NZ_SRYR01000001.1"/>
</dbReference>
<dbReference type="EMBL" id="SRYR01000001">
    <property type="protein sequence ID" value="TGY44056.1"/>
    <property type="molecule type" value="Genomic_DNA"/>
</dbReference>
<protein>
    <submittedName>
        <fullName evidence="2">Glycerophosphodiester phosphodiesterase</fullName>
    </submittedName>
</protein>
<dbReference type="Gene3D" id="3.20.20.190">
    <property type="entry name" value="Phosphatidylinositol (PI) phosphodiesterase"/>
    <property type="match status" value="1"/>
</dbReference>
<dbReference type="GO" id="GO:0008081">
    <property type="term" value="F:phosphoric diester hydrolase activity"/>
    <property type="evidence" value="ECO:0007669"/>
    <property type="project" value="InterPro"/>
</dbReference>
<dbReference type="InterPro" id="IPR017946">
    <property type="entry name" value="PLC-like_Pdiesterase_TIM-brl"/>
</dbReference>
<dbReference type="AlphaFoldDB" id="A0A4S2DNV2"/>
<evidence type="ECO:0000313" key="3">
    <source>
        <dbReference type="Proteomes" id="UP000306888"/>
    </source>
</evidence>
<sequence>MKKSLNIAHRGFSGEYPENTMRAFIEGVKAGCDGIETDVHLTKDGILVICHDETIDRTTNGNGYINNYTYDELSNFDAGIRYGEDFIGEKIPTLDNLFEFVKDKGLLINIELKNNIINYKGMEEKVIEKIYEYDLSNNVILSSFNHQSMVRVKEIDSNIKTGLLYMSGIYKVHEYAKKCKADAIHPIYLSVLDEEVVNEIHNEGISINAWTVDNDNDMKKLINLGIDGIITNYPNIMNNML</sequence>
<reference evidence="2 3" key="1">
    <citation type="submission" date="2019-04" db="EMBL/GenBank/DDBJ databases">
        <title>Microbes associate with the intestines of laboratory mice.</title>
        <authorList>
            <person name="Navarre W."/>
            <person name="Wong E."/>
            <person name="Huang K."/>
            <person name="Tropini C."/>
            <person name="Ng K."/>
            <person name="Yu B."/>
        </authorList>
    </citation>
    <scope>NUCLEOTIDE SEQUENCE [LARGE SCALE GENOMIC DNA]</scope>
    <source>
        <strain evidence="2 3">NM50_B9-20</strain>
    </source>
</reference>
<dbReference type="PROSITE" id="PS51704">
    <property type="entry name" value="GP_PDE"/>
    <property type="match status" value="1"/>
</dbReference>
<dbReference type="PANTHER" id="PTHR46211:SF1">
    <property type="entry name" value="GLYCEROPHOSPHODIESTER PHOSPHODIESTERASE, CYTOPLASMIC"/>
    <property type="match status" value="1"/>
</dbReference>
<name>A0A4S2DNV2_9CLOT</name>
<dbReference type="SUPFAM" id="SSF51695">
    <property type="entry name" value="PLC-like phosphodiesterases"/>
    <property type="match status" value="1"/>
</dbReference>
<dbReference type="CDD" id="cd08563">
    <property type="entry name" value="GDPD_TtGDE_like"/>
    <property type="match status" value="1"/>
</dbReference>
<accession>A0A4S2DNV2</accession>
<dbReference type="InterPro" id="IPR030395">
    <property type="entry name" value="GP_PDE_dom"/>
</dbReference>
<feature type="domain" description="GP-PDE" evidence="1">
    <location>
        <begin position="4"/>
        <end position="241"/>
    </location>
</feature>
<evidence type="ECO:0000259" key="1">
    <source>
        <dbReference type="PROSITE" id="PS51704"/>
    </source>
</evidence>
<evidence type="ECO:0000313" key="2">
    <source>
        <dbReference type="EMBL" id="TGY44056.1"/>
    </source>
</evidence>